<dbReference type="SMART" id="SM00450">
    <property type="entry name" value="RHOD"/>
    <property type="match status" value="1"/>
</dbReference>
<dbReference type="Pfam" id="PF00581">
    <property type="entry name" value="Rhodanese"/>
    <property type="match status" value="1"/>
</dbReference>
<name>A0A8J5T341_HOMAM</name>
<dbReference type="EMBL" id="JAHLQT010011563">
    <property type="protein sequence ID" value="KAG7172335.1"/>
    <property type="molecule type" value="Genomic_DNA"/>
</dbReference>
<sequence length="108" mass="12386">MGGVLLIDVRNRTELEATGKLPWSYNLPLPEIYEAVQLDENEFMEKYGFPKPLPEDKNVVLTCRSGRRIRKAGKLLEPLGYCNIRLYFGSFLEWKARGGSIFHVPKSL</sequence>
<dbReference type="InterPro" id="IPR036873">
    <property type="entry name" value="Rhodanese-like_dom_sf"/>
</dbReference>
<organism evidence="2 3">
    <name type="scientific">Homarus americanus</name>
    <name type="common">American lobster</name>
    <dbReference type="NCBI Taxonomy" id="6706"/>
    <lineage>
        <taxon>Eukaryota</taxon>
        <taxon>Metazoa</taxon>
        <taxon>Ecdysozoa</taxon>
        <taxon>Arthropoda</taxon>
        <taxon>Crustacea</taxon>
        <taxon>Multicrustacea</taxon>
        <taxon>Malacostraca</taxon>
        <taxon>Eumalacostraca</taxon>
        <taxon>Eucarida</taxon>
        <taxon>Decapoda</taxon>
        <taxon>Pleocyemata</taxon>
        <taxon>Astacidea</taxon>
        <taxon>Nephropoidea</taxon>
        <taxon>Nephropidae</taxon>
        <taxon>Homarus</taxon>
    </lineage>
</organism>
<proteinExistence type="predicted"/>
<feature type="domain" description="Rhodanese" evidence="1">
    <location>
        <begin position="2"/>
        <end position="103"/>
    </location>
</feature>
<evidence type="ECO:0000313" key="2">
    <source>
        <dbReference type="EMBL" id="KAG7172335.1"/>
    </source>
</evidence>
<dbReference type="Proteomes" id="UP000747542">
    <property type="component" value="Unassembled WGS sequence"/>
</dbReference>
<reference evidence="2" key="1">
    <citation type="journal article" date="2021" name="Sci. Adv.">
        <title>The American lobster genome reveals insights on longevity, neural, and immune adaptations.</title>
        <authorList>
            <person name="Polinski J.M."/>
            <person name="Zimin A.V."/>
            <person name="Clark K.F."/>
            <person name="Kohn A.B."/>
            <person name="Sadowski N."/>
            <person name="Timp W."/>
            <person name="Ptitsyn A."/>
            <person name="Khanna P."/>
            <person name="Romanova D.Y."/>
            <person name="Williams P."/>
            <person name="Greenwood S.J."/>
            <person name="Moroz L.L."/>
            <person name="Walt D.R."/>
            <person name="Bodnar A.G."/>
        </authorList>
    </citation>
    <scope>NUCLEOTIDE SEQUENCE</scope>
    <source>
        <strain evidence="2">GMGI-L3</strain>
    </source>
</reference>
<dbReference type="AlphaFoldDB" id="A0A8J5T341"/>
<protein>
    <submittedName>
        <fullName evidence="2">Thiosulfate sulfurtransferase-like</fullName>
    </submittedName>
</protein>
<dbReference type="PROSITE" id="PS50206">
    <property type="entry name" value="RHODANESE_3"/>
    <property type="match status" value="1"/>
</dbReference>
<accession>A0A8J5T341</accession>
<keyword evidence="3" id="KW-1185">Reference proteome</keyword>
<dbReference type="SUPFAM" id="SSF52821">
    <property type="entry name" value="Rhodanese/Cell cycle control phosphatase"/>
    <property type="match status" value="1"/>
</dbReference>
<dbReference type="PANTHER" id="PTHR44086">
    <property type="entry name" value="THIOSULFATE SULFURTRANSFERASE RDL2, MITOCHONDRIAL-RELATED"/>
    <property type="match status" value="1"/>
</dbReference>
<evidence type="ECO:0000259" key="1">
    <source>
        <dbReference type="PROSITE" id="PS50206"/>
    </source>
</evidence>
<evidence type="ECO:0000313" key="3">
    <source>
        <dbReference type="Proteomes" id="UP000747542"/>
    </source>
</evidence>
<dbReference type="InterPro" id="IPR001763">
    <property type="entry name" value="Rhodanese-like_dom"/>
</dbReference>
<gene>
    <name evidence="2" type="primary">Tst-L</name>
    <name evidence="2" type="ORF">Hamer_G009704</name>
</gene>
<dbReference type="Gene3D" id="3.40.250.10">
    <property type="entry name" value="Rhodanese-like domain"/>
    <property type="match status" value="1"/>
</dbReference>
<comment type="caution">
    <text evidence="2">The sequence shown here is derived from an EMBL/GenBank/DDBJ whole genome shotgun (WGS) entry which is preliminary data.</text>
</comment>
<dbReference type="PANTHER" id="PTHR44086:SF10">
    <property type="entry name" value="THIOSULFATE SULFURTRANSFERASE_RHODANESE-LIKE DOMAIN-CONTAINING PROTEIN 3"/>
    <property type="match status" value="1"/>
</dbReference>